<evidence type="ECO:0000256" key="1">
    <source>
        <dbReference type="SAM" id="MobiDB-lite"/>
    </source>
</evidence>
<dbReference type="EMBL" id="BPLQ01009494">
    <property type="protein sequence ID" value="GIY44284.1"/>
    <property type="molecule type" value="Genomic_DNA"/>
</dbReference>
<sequence length="79" mass="8769">MICKVESSRSTSGNQRSRDRSLEIRFGADDYSKQTYQNIAQKWPPGQTDCPTPSLSEFVFRAQTQKSRVGPPAEQGAGC</sequence>
<feature type="region of interest" description="Disordered" evidence="1">
    <location>
        <begin position="1"/>
        <end position="22"/>
    </location>
</feature>
<dbReference type="Proteomes" id="UP001054837">
    <property type="component" value="Unassembled WGS sequence"/>
</dbReference>
<comment type="caution">
    <text evidence="2">The sequence shown here is derived from an EMBL/GenBank/DDBJ whole genome shotgun (WGS) entry which is preliminary data.</text>
</comment>
<evidence type="ECO:0000313" key="3">
    <source>
        <dbReference type="Proteomes" id="UP001054837"/>
    </source>
</evidence>
<dbReference type="AlphaFoldDB" id="A0AAV4TDN5"/>
<keyword evidence="3" id="KW-1185">Reference proteome</keyword>
<gene>
    <name evidence="2" type="ORF">CDAR_602951</name>
</gene>
<proteinExistence type="predicted"/>
<name>A0AAV4TDN5_9ARAC</name>
<accession>A0AAV4TDN5</accession>
<evidence type="ECO:0000313" key="2">
    <source>
        <dbReference type="EMBL" id="GIY44284.1"/>
    </source>
</evidence>
<protein>
    <submittedName>
        <fullName evidence="2">Uncharacterized protein</fullName>
    </submittedName>
</protein>
<reference evidence="2 3" key="1">
    <citation type="submission" date="2021-06" db="EMBL/GenBank/DDBJ databases">
        <title>Caerostris darwini draft genome.</title>
        <authorList>
            <person name="Kono N."/>
            <person name="Arakawa K."/>
        </authorList>
    </citation>
    <scope>NUCLEOTIDE SEQUENCE [LARGE SCALE GENOMIC DNA]</scope>
</reference>
<organism evidence="2 3">
    <name type="scientific">Caerostris darwini</name>
    <dbReference type="NCBI Taxonomy" id="1538125"/>
    <lineage>
        <taxon>Eukaryota</taxon>
        <taxon>Metazoa</taxon>
        <taxon>Ecdysozoa</taxon>
        <taxon>Arthropoda</taxon>
        <taxon>Chelicerata</taxon>
        <taxon>Arachnida</taxon>
        <taxon>Araneae</taxon>
        <taxon>Araneomorphae</taxon>
        <taxon>Entelegynae</taxon>
        <taxon>Araneoidea</taxon>
        <taxon>Araneidae</taxon>
        <taxon>Caerostris</taxon>
    </lineage>
</organism>